<dbReference type="InterPro" id="IPR027728">
    <property type="entry name" value="Topless_fam"/>
</dbReference>
<keyword evidence="2" id="KW-1185">Reference proteome</keyword>
<dbReference type="EMBL" id="JAMZMK010006834">
    <property type="protein sequence ID" value="KAI7747127.1"/>
    <property type="molecule type" value="Genomic_DNA"/>
</dbReference>
<gene>
    <name evidence="1" type="ORF">M8C21_004674</name>
</gene>
<protein>
    <submittedName>
        <fullName evidence="1">Uncharacterized protein</fullName>
    </submittedName>
</protein>
<dbReference type="AlphaFoldDB" id="A0AAD5CT42"/>
<organism evidence="1 2">
    <name type="scientific">Ambrosia artemisiifolia</name>
    <name type="common">Common ragweed</name>
    <dbReference type="NCBI Taxonomy" id="4212"/>
    <lineage>
        <taxon>Eukaryota</taxon>
        <taxon>Viridiplantae</taxon>
        <taxon>Streptophyta</taxon>
        <taxon>Embryophyta</taxon>
        <taxon>Tracheophyta</taxon>
        <taxon>Spermatophyta</taxon>
        <taxon>Magnoliopsida</taxon>
        <taxon>eudicotyledons</taxon>
        <taxon>Gunneridae</taxon>
        <taxon>Pentapetalae</taxon>
        <taxon>asterids</taxon>
        <taxon>campanulids</taxon>
        <taxon>Asterales</taxon>
        <taxon>Asteraceae</taxon>
        <taxon>Asteroideae</taxon>
        <taxon>Heliantheae alliance</taxon>
        <taxon>Heliantheae</taxon>
        <taxon>Ambrosia</taxon>
    </lineage>
</organism>
<dbReference type="GO" id="GO:0006355">
    <property type="term" value="P:regulation of DNA-templated transcription"/>
    <property type="evidence" value="ECO:0007669"/>
    <property type="project" value="InterPro"/>
</dbReference>
<comment type="caution">
    <text evidence="1">The sequence shown here is derived from an EMBL/GenBank/DDBJ whole genome shotgun (WGS) entry which is preliminary data.</text>
</comment>
<feature type="non-terminal residue" evidence="1">
    <location>
        <position position="1"/>
    </location>
</feature>
<evidence type="ECO:0000313" key="1">
    <source>
        <dbReference type="EMBL" id="KAI7747127.1"/>
    </source>
</evidence>
<dbReference type="PANTHER" id="PTHR44083:SF45">
    <property type="entry name" value="TOPLESS-RELATED PROTEIN 1"/>
    <property type="match status" value="1"/>
</dbReference>
<proteinExistence type="predicted"/>
<accession>A0AAD5CT42</accession>
<dbReference type="Proteomes" id="UP001206925">
    <property type="component" value="Unassembled WGS sequence"/>
</dbReference>
<dbReference type="PANTHER" id="PTHR44083">
    <property type="entry name" value="TOPLESS-RELATED PROTEIN 1-RELATED"/>
    <property type="match status" value="1"/>
</dbReference>
<reference evidence="1" key="1">
    <citation type="submission" date="2022-06" db="EMBL/GenBank/DDBJ databases">
        <title>Uncovering the hologenomic basis of an extraordinary plant invasion.</title>
        <authorList>
            <person name="Bieker V.C."/>
            <person name="Martin M.D."/>
            <person name="Gilbert T."/>
            <person name="Hodgins K."/>
            <person name="Battlay P."/>
            <person name="Petersen B."/>
            <person name="Wilson J."/>
        </authorList>
    </citation>
    <scope>NUCLEOTIDE SEQUENCE</scope>
    <source>
        <strain evidence="1">AA19_3_7</strain>
        <tissue evidence="1">Leaf</tissue>
    </source>
</reference>
<sequence>NLHTLIAAHPQEQNRFALGLIDGTIHVLEPLESHDRWVHKHSTRCWFRVRTNRAELTHPIKIVTAMDVVIFNLLDLTKLNRLIAAHSQEPNQFSLGLIDENKVYTWKRKRKASGHHLINP</sequence>
<name>A0AAD5CT42_AMBAR</name>
<evidence type="ECO:0000313" key="2">
    <source>
        <dbReference type="Proteomes" id="UP001206925"/>
    </source>
</evidence>